<dbReference type="GO" id="GO:0016491">
    <property type="term" value="F:oxidoreductase activity"/>
    <property type="evidence" value="ECO:0007669"/>
    <property type="project" value="UniProtKB-KW"/>
</dbReference>
<dbReference type="Gene3D" id="3.50.50.60">
    <property type="entry name" value="FAD/NAD(P)-binding domain"/>
    <property type="match status" value="1"/>
</dbReference>
<protein>
    <submittedName>
        <fullName evidence="3">FAD dependent oxidoreductase</fullName>
    </submittedName>
</protein>
<proteinExistence type="predicted"/>
<dbReference type="PATRIC" id="fig|324602.8.peg.645"/>
<gene>
    <name evidence="3" type="ordered locus">Caur_0564</name>
</gene>
<dbReference type="PANTHER" id="PTHR13847:SF287">
    <property type="entry name" value="FAD-DEPENDENT OXIDOREDUCTASE DOMAIN-CONTAINING PROTEIN 1"/>
    <property type="match status" value="1"/>
</dbReference>
<dbReference type="EMBL" id="CP000909">
    <property type="protein sequence ID" value="ABY33810.1"/>
    <property type="molecule type" value="Genomic_DNA"/>
</dbReference>
<dbReference type="eggNOG" id="COG0665">
    <property type="taxonomic scope" value="Bacteria"/>
</dbReference>
<dbReference type="SUPFAM" id="SSF51905">
    <property type="entry name" value="FAD/NAD(P)-binding domain"/>
    <property type="match status" value="1"/>
</dbReference>
<evidence type="ECO:0000313" key="4">
    <source>
        <dbReference type="Proteomes" id="UP000002008"/>
    </source>
</evidence>
<dbReference type="Proteomes" id="UP000002008">
    <property type="component" value="Chromosome"/>
</dbReference>
<dbReference type="PANTHER" id="PTHR13847">
    <property type="entry name" value="SARCOSINE DEHYDROGENASE-RELATED"/>
    <property type="match status" value="1"/>
</dbReference>
<dbReference type="GO" id="GO:0005737">
    <property type="term" value="C:cytoplasm"/>
    <property type="evidence" value="ECO:0000318"/>
    <property type="project" value="GO_Central"/>
</dbReference>
<organism evidence="3 4">
    <name type="scientific">Chloroflexus aurantiacus (strain ATCC 29366 / DSM 635 / J-10-fl)</name>
    <dbReference type="NCBI Taxonomy" id="324602"/>
    <lineage>
        <taxon>Bacteria</taxon>
        <taxon>Bacillati</taxon>
        <taxon>Chloroflexota</taxon>
        <taxon>Chloroflexia</taxon>
        <taxon>Chloroflexales</taxon>
        <taxon>Chloroflexineae</taxon>
        <taxon>Chloroflexaceae</taxon>
        <taxon>Chloroflexus</taxon>
    </lineage>
</organism>
<dbReference type="Gene3D" id="3.30.9.10">
    <property type="entry name" value="D-Amino Acid Oxidase, subunit A, domain 2"/>
    <property type="match status" value="1"/>
</dbReference>
<dbReference type="Pfam" id="PF01266">
    <property type="entry name" value="DAO"/>
    <property type="match status" value="1"/>
</dbReference>
<dbReference type="STRING" id="324602.Caur_0564"/>
<sequence length="406" mass="41992">MLRSHWHATLHQAPLPGIDLPSTADVVVVGAGVVGAATALWLTRAGLQPLVIDRHGPAAGASGHNGGILAAGLAENYLAATARYGASTARELYALSLAGQRLMVDLIQQEQIECDLRLHGNLNLAIGEAQLTIAGATVAALQGDGFPAQLLDRTTAQELVAIPLGAAVSGARFNPAAGTLHSGRLVYGLLAAAQRHGALCSWGVTLRQVITANGRLHLITDRGTIDTAAAVIAVNAWSGDVLPELARRITMVRGQVLCTVPVEPFIACGFGASFTPTGEYGQQTVTGQVLFGGCRAIAPNHDVGVQPGEVSPEVQGALETSLGRLFPTLAGINIERRWSGAMAFTADYLPIVVNPVPGLFAIGGFSGHGMPFAAIVGRHLAEAVQTGTIPSALAPFRIDRPTLAVE</sequence>
<keyword evidence="4" id="KW-1185">Reference proteome</keyword>
<dbReference type="InterPro" id="IPR006076">
    <property type="entry name" value="FAD-dep_OxRdtase"/>
</dbReference>
<keyword evidence="1" id="KW-0560">Oxidoreductase</keyword>
<dbReference type="InParanoid" id="A9WEQ1"/>
<dbReference type="HOGENOM" id="CLU_007884_3_0_0"/>
<dbReference type="InterPro" id="IPR036188">
    <property type="entry name" value="FAD/NAD-bd_sf"/>
</dbReference>
<dbReference type="RefSeq" id="WP_012256466.1">
    <property type="nucleotide sequence ID" value="NC_010175.1"/>
</dbReference>
<evidence type="ECO:0000256" key="1">
    <source>
        <dbReference type="ARBA" id="ARBA00023002"/>
    </source>
</evidence>
<evidence type="ECO:0000259" key="2">
    <source>
        <dbReference type="Pfam" id="PF01266"/>
    </source>
</evidence>
<evidence type="ECO:0000313" key="3">
    <source>
        <dbReference type="EMBL" id="ABY33810.1"/>
    </source>
</evidence>
<reference evidence="4" key="1">
    <citation type="journal article" date="2011" name="BMC Genomics">
        <title>Complete genome sequence of the filamentous anoxygenic phototrophic bacterium Chloroflexus aurantiacus.</title>
        <authorList>
            <person name="Tang K.H."/>
            <person name="Barry K."/>
            <person name="Chertkov O."/>
            <person name="Dalin E."/>
            <person name="Han C.S."/>
            <person name="Hauser L.J."/>
            <person name="Honchak B.M."/>
            <person name="Karbach L.E."/>
            <person name="Land M.L."/>
            <person name="Lapidus A."/>
            <person name="Larimer F.W."/>
            <person name="Mikhailova N."/>
            <person name="Pitluck S."/>
            <person name="Pierson B.K."/>
            <person name="Blankenship R.E."/>
        </authorList>
    </citation>
    <scope>NUCLEOTIDE SEQUENCE [LARGE SCALE GENOMIC DNA]</scope>
    <source>
        <strain evidence="4">ATCC 29366 / DSM 635 / J-10-fl</strain>
    </source>
</reference>
<name>A9WEQ1_CHLAA</name>
<feature type="domain" description="FAD dependent oxidoreductase" evidence="2">
    <location>
        <begin position="25"/>
        <end position="382"/>
    </location>
</feature>
<dbReference type="AlphaFoldDB" id="A9WEQ1"/>
<dbReference type="EnsemblBacteria" id="ABY33810">
    <property type="protein sequence ID" value="ABY33810"/>
    <property type="gene ID" value="Caur_0564"/>
</dbReference>
<dbReference type="KEGG" id="cau:Caur_0564"/>
<accession>A9WEQ1</accession>